<evidence type="ECO:0000313" key="1">
    <source>
        <dbReference type="EMBL" id="BBM45426.1"/>
    </source>
</evidence>
<name>A0A510K1F6_9FUSO</name>
<protein>
    <submittedName>
        <fullName evidence="1">Uncharacterized protein</fullName>
    </submittedName>
</protein>
<reference evidence="1 2" key="1">
    <citation type="submission" date="2019-07" db="EMBL/GenBank/DDBJ databases">
        <title>Complete Genome Sequence of Leptotrichia trevisanii Strain JMUB3870.</title>
        <authorList>
            <person name="Watanabe S."/>
            <person name="Cui L."/>
        </authorList>
    </citation>
    <scope>NUCLEOTIDE SEQUENCE [LARGE SCALE GENOMIC DNA]</scope>
    <source>
        <strain evidence="1 2">JMUB3870</strain>
    </source>
</reference>
<dbReference type="AlphaFoldDB" id="A0A510K1F6"/>
<evidence type="ECO:0000313" key="2">
    <source>
        <dbReference type="Proteomes" id="UP000422644"/>
    </source>
</evidence>
<keyword evidence="2" id="KW-1185">Reference proteome</keyword>
<sequence>MINKLGNYKSRRYKSSTITAEVQDILSKSKEKVIKILKK</sequence>
<organism evidence="1 2">
    <name type="scientific">Leptotrichia trevisanii</name>
    <dbReference type="NCBI Taxonomy" id="109328"/>
    <lineage>
        <taxon>Bacteria</taxon>
        <taxon>Fusobacteriati</taxon>
        <taxon>Fusobacteriota</taxon>
        <taxon>Fusobacteriia</taxon>
        <taxon>Fusobacteriales</taxon>
        <taxon>Leptotrichiaceae</taxon>
        <taxon>Leptotrichia</taxon>
    </lineage>
</organism>
<proteinExistence type="predicted"/>
<gene>
    <name evidence="1" type="ORF">JMUB3870_1545</name>
</gene>
<accession>A0A510K1F6</accession>
<dbReference type="EMBL" id="AP019831">
    <property type="protein sequence ID" value="BBM45426.1"/>
    <property type="molecule type" value="Genomic_DNA"/>
</dbReference>
<dbReference type="Proteomes" id="UP000422644">
    <property type="component" value="Chromosome"/>
</dbReference>